<organism evidence="1 2">
    <name type="scientific">Paracoccus onchidii</name>
    <dbReference type="NCBI Taxonomy" id="3017813"/>
    <lineage>
        <taxon>Bacteria</taxon>
        <taxon>Pseudomonadati</taxon>
        <taxon>Pseudomonadota</taxon>
        <taxon>Alphaproteobacteria</taxon>
        <taxon>Rhodobacterales</taxon>
        <taxon>Paracoccaceae</taxon>
        <taxon>Paracoccus</taxon>
    </lineage>
</organism>
<evidence type="ECO:0000313" key="1">
    <source>
        <dbReference type="EMBL" id="MDB6179009.1"/>
    </source>
</evidence>
<dbReference type="RefSeq" id="WP_271890125.1">
    <property type="nucleotide sequence ID" value="NZ_JAQBIE010000024.1"/>
</dbReference>
<proteinExistence type="predicted"/>
<name>A0ABT4ZI24_9RHOB</name>
<protein>
    <submittedName>
        <fullName evidence="1">Uncharacterized protein</fullName>
    </submittedName>
</protein>
<sequence>MDIMEMQAQNGQAFAGPQHQYGGMGAVPDPASSIGADPGSFRASNGGLFDLLDQHEGAGGYDTLYGHAQKNGPFSGTKVSNMTVGEAIDFSRPDGAYAQHVKGQVGRIATPMGRGQIVGTTLRRTAEQMGIDPSTPFNAATQDAMINHLAANRLRSARTMDGKIRGLRAEWEGFKHVPDAQLASAITNFENTHMGRSMGARPPVKG</sequence>
<dbReference type="Gene3D" id="1.10.530.10">
    <property type="match status" value="1"/>
</dbReference>
<gene>
    <name evidence="1" type="ORF">PAF17_16070</name>
</gene>
<evidence type="ECO:0000313" key="2">
    <source>
        <dbReference type="Proteomes" id="UP001165641"/>
    </source>
</evidence>
<dbReference type="Proteomes" id="UP001165641">
    <property type="component" value="Unassembled WGS sequence"/>
</dbReference>
<comment type="caution">
    <text evidence="1">The sequence shown here is derived from an EMBL/GenBank/DDBJ whole genome shotgun (WGS) entry which is preliminary data.</text>
</comment>
<dbReference type="EMBL" id="JAQBIE010000024">
    <property type="protein sequence ID" value="MDB6179009.1"/>
    <property type="molecule type" value="Genomic_DNA"/>
</dbReference>
<keyword evidence="2" id="KW-1185">Reference proteome</keyword>
<accession>A0ABT4ZI24</accession>
<reference evidence="1" key="1">
    <citation type="submission" date="2022-12" db="EMBL/GenBank/DDBJ databases">
        <title>Paracoccus onchidii sp. nov., isolated from a marine invertebrate from the South China Sea.</title>
        <authorList>
            <person name="Xu S."/>
            <person name="Liu Z."/>
            <person name="Xu Y."/>
        </authorList>
    </citation>
    <scope>NUCLEOTIDE SEQUENCE</scope>
    <source>
        <strain evidence="1">Z330</strain>
    </source>
</reference>